<keyword evidence="2" id="KW-0472">Membrane</keyword>
<reference evidence="5" key="1">
    <citation type="submission" date="2023-01" db="EMBL/GenBank/DDBJ databases">
        <title>The growth and conidiation of Purpureocillium lavendulum are regulated by nitrogen source and histone H3K14 acetylation.</title>
        <authorList>
            <person name="Tang P."/>
            <person name="Han J."/>
            <person name="Zhang C."/>
            <person name="Tang P."/>
            <person name="Qi F."/>
            <person name="Zhang K."/>
            <person name="Liang L."/>
        </authorList>
    </citation>
    <scope>NUCLEOTIDE SEQUENCE</scope>
    <source>
        <strain evidence="5">YMF1.00683</strain>
    </source>
</reference>
<dbReference type="GO" id="GO:0016020">
    <property type="term" value="C:membrane"/>
    <property type="evidence" value="ECO:0007669"/>
    <property type="project" value="InterPro"/>
</dbReference>
<keyword evidence="3" id="KW-0732">Signal</keyword>
<dbReference type="InterPro" id="IPR028064">
    <property type="entry name" value="TMEM154"/>
</dbReference>
<dbReference type="InterPro" id="IPR006644">
    <property type="entry name" value="Cadg"/>
</dbReference>
<feature type="transmembrane region" description="Helical" evidence="2">
    <location>
        <begin position="464"/>
        <end position="486"/>
    </location>
</feature>
<dbReference type="Proteomes" id="UP001163105">
    <property type="component" value="Unassembled WGS sequence"/>
</dbReference>
<evidence type="ECO:0000256" key="3">
    <source>
        <dbReference type="SAM" id="SignalP"/>
    </source>
</evidence>
<comment type="caution">
    <text evidence="5">The sequence shown here is derived from an EMBL/GenBank/DDBJ whole genome shotgun (WGS) entry which is preliminary data.</text>
</comment>
<dbReference type="GO" id="GO:0005509">
    <property type="term" value="F:calcium ion binding"/>
    <property type="evidence" value="ECO:0007669"/>
    <property type="project" value="InterPro"/>
</dbReference>
<dbReference type="SMART" id="SM00736">
    <property type="entry name" value="CADG"/>
    <property type="match status" value="2"/>
</dbReference>
<keyword evidence="2" id="KW-1133">Transmembrane helix</keyword>
<dbReference type="EMBL" id="JAQHRD010000005">
    <property type="protein sequence ID" value="KAJ6440298.1"/>
    <property type="molecule type" value="Genomic_DNA"/>
</dbReference>
<dbReference type="Pfam" id="PF15102">
    <property type="entry name" value="TMEM154"/>
    <property type="match status" value="1"/>
</dbReference>
<proteinExistence type="predicted"/>
<feature type="region of interest" description="Disordered" evidence="1">
    <location>
        <begin position="727"/>
        <end position="749"/>
    </location>
</feature>
<evidence type="ECO:0000313" key="5">
    <source>
        <dbReference type="EMBL" id="KAJ6440298.1"/>
    </source>
</evidence>
<feature type="region of interest" description="Disordered" evidence="1">
    <location>
        <begin position="783"/>
        <end position="861"/>
    </location>
</feature>
<feature type="signal peptide" evidence="3">
    <location>
        <begin position="1"/>
        <end position="19"/>
    </location>
</feature>
<dbReference type="AlphaFoldDB" id="A0AB34FN02"/>
<organism evidence="5 6">
    <name type="scientific">Purpureocillium lavendulum</name>
    <dbReference type="NCBI Taxonomy" id="1247861"/>
    <lineage>
        <taxon>Eukaryota</taxon>
        <taxon>Fungi</taxon>
        <taxon>Dikarya</taxon>
        <taxon>Ascomycota</taxon>
        <taxon>Pezizomycotina</taxon>
        <taxon>Sordariomycetes</taxon>
        <taxon>Hypocreomycetidae</taxon>
        <taxon>Hypocreales</taxon>
        <taxon>Ophiocordycipitaceae</taxon>
        <taxon>Purpureocillium</taxon>
    </lineage>
</organism>
<sequence>MASLLATLAILLLAQVASCQPSISFPFNAQLPLAARIDEFFSYSFSPYTFTSGSKITYSLGNHPSWLSIESSTRRLYGTPRDGDVAKGDVVGQPVDIIATDSTGSTTMSATVVVSRSPPPSLQVPLSQQIDKFGKFSAPSSILSYPSTPFKFKFDQDTFGKAGLNYYATSGNNSPLPAWVKFDASTLTFSGQTPPFESLVQPPQTFDLQLVASDVVGFSAASLSFSIVVGSHKLTADNPIVTLNASRGSALTYDGLEKGIQLDGKQVGPGDLNITTSNVPKWLSWDPKTLKISGTPGPGDHSTNFTVSFHDPFADSLDVIVVVNVASGLFESTLDDLQVRPGSDFDVDLAKYFRTPEDVQVKVSTSPDEDWLNVDGLKLSGRVPKTAKGGFRLTIDASSKSSSLKETETVGVDFLALDGTTTTMTTTTATATSTATTETPTQTNSAAADNTDAPTSGHMSTSQILLATIIPIIFITILLMCLICFFRRRRAHNNYLSKKYRRNISNPVLSSPRMSGSEPSMREIEDMAGVSHTETHMPKAPNEGYAVVHSDNSHSSLRPSSETLGPMSDIEMPRALLANSVRTATLQSMISSASGDNRHSWITVEGDAATTAARSVKSARTNMSETTFAGPAHQILPTPSFLAESRNDDFRSGLDFTIPTLDETESVPPGTAVAYKPPKRIRSHQSLDARSTITSSSAALPPGFETMQKTALTEDASAPNWETVAESELGDTASQLRKPDRAVLGSRAGESSQLYDADSGMLSRDLTADISFGSSENWRVIGNRGTATTSRPSPSYKSLVESAPFHPSRPSTARDGARPGERGSPDVASSSQWTDDRRVSSRPMRPSVSLVPKDSDDDDEDVAGAALAHNKSDFASSILDLEPPTLPMTWSRDQSGNQLSDGSGSFKVFL</sequence>
<evidence type="ECO:0000256" key="2">
    <source>
        <dbReference type="SAM" id="Phobius"/>
    </source>
</evidence>
<protein>
    <submittedName>
        <fullName evidence="5">Cadherin-like protein</fullName>
    </submittedName>
</protein>
<feature type="compositionally biased region" description="Polar residues" evidence="1">
    <location>
        <begin position="891"/>
        <end position="903"/>
    </location>
</feature>
<feature type="region of interest" description="Disordered" evidence="1">
    <location>
        <begin position="681"/>
        <end position="703"/>
    </location>
</feature>
<feature type="compositionally biased region" description="Basic and acidic residues" evidence="1">
    <location>
        <begin position="815"/>
        <end position="824"/>
    </location>
</feature>
<feature type="compositionally biased region" description="Low complexity" evidence="1">
    <location>
        <begin position="428"/>
        <end position="447"/>
    </location>
</feature>
<feature type="compositionally biased region" description="Polar residues" evidence="1">
    <location>
        <begin position="785"/>
        <end position="796"/>
    </location>
</feature>
<dbReference type="SUPFAM" id="SSF49313">
    <property type="entry name" value="Cadherin-like"/>
    <property type="match status" value="3"/>
</dbReference>
<feature type="domain" description="Dystroglycan-type cadherin-like" evidence="4">
    <location>
        <begin position="25"/>
        <end position="123"/>
    </location>
</feature>
<evidence type="ECO:0000259" key="4">
    <source>
        <dbReference type="SMART" id="SM00736"/>
    </source>
</evidence>
<dbReference type="Gene3D" id="2.60.40.10">
    <property type="entry name" value="Immunoglobulins"/>
    <property type="match status" value="3"/>
</dbReference>
<dbReference type="Pfam" id="PF05345">
    <property type="entry name" value="He_PIG"/>
    <property type="match status" value="3"/>
</dbReference>
<feature type="region of interest" description="Disordered" evidence="1">
    <location>
        <begin position="885"/>
        <end position="910"/>
    </location>
</feature>
<keyword evidence="2" id="KW-0812">Transmembrane</keyword>
<feature type="region of interest" description="Disordered" evidence="1">
    <location>
        <begin position="428"/>
        <end position="456"/>
    </location>
</feature>
<feature type="domain" description="Dystroglycan-type cadherin-like" evidence="4">
    <location>
        <begin position="142"/>
        <end position="236"/>
    </location>
</feature>
<keyword evidence="6" id="KW-1185">Reference proteome</keyword>
<feature type="compositionally biased region" description="Low complexity" evidence="1">
    <location>
        <begin position="841"/>
        <end position="852"/>
    </location>
</feature>
<gene>
    <name evidence="5" type="primary">AXL2</name>
    <name evidence="5" type="ORF">O9K51_06088</name>
</gene>
<dbReference type="InterPro" id="IPR013783">
    <property type="entry name" value="Ig-like_fold"/>
</dbReference>
<evidence type="ECO:0000313" key="6">
    <source>
        <dbReference type="Proteomes" id="UP001163105"/>
    </source>
</evidence>
<evidence type="ECO:0000256" key="1">
    <source>
        <dbReference type="SAM" id="MobiDB-lite"/>
    </source>
</evidence>
<dbReference type="InterPro" id="IPR015919">
    <property type="entry name" value="Cadherin-like_sf"/>
</dbReference>
<feature type="compositionally biased region" description="Polar residues" evidence="1">
    <location>
        <begin position="684"/>
        <end position="698"/>
    </location>
</feature>
<accession>A0AB34FN02</accession>
<name>A0AB34FN02_9HYPO</name>
<feature type="chain" id="PRO_5044255874" evidence="3">
    <location>
        <begin position="20"/>
        <end position="910"/>
    </location>
</feature>